<sequence>MPPPLSQPRTPFKHNLEHRAKVVPNSKFRSVDHEDGVMDIDGPEVALNITKVKGHGSRLTKATSVGVKMESKGIEPPHKKLKAKTSTPSTVPDSVSTGSISGSQERTCDKDGYNNIWNVPDDEFAVALQAIFCVVYPDVKYRVNTSGSVFSLASQRVSKWCSGIGSTALIMMINFFSQLNDDADIRTTTDYLKSEYRFLHEDPDSLEPVGMFHSVFLLELLARTHLVVASSDFVEISGWDLQAVAGGNNGAGVVALAAAAVIFSPDFPLS</sequence>
<reference evidence="2" key="1">
    <citation type="submission" date="2019-10" db="EMBL/GenBank/DDBJ databases">
        <authorList>
            <consortium name="DOE Joint Genome Institute"/>
            <person name="Kuo A."/>
            <person name="Miyauchi S."/>
            <person name="Kiss E."/>
            <person name="Drula E."/>
            <person name="Kohler A."/>
            <person name="Sanchez-Garcia M."/>
            <person name="Andreopoulos B."/>
            <person name="Barry K.W."/>
            <person name="Bonito G."/>
            <person name="Buee M."/>
            <person name="Carver A."/>
            <person name="Chen C."/>
            <person name="Cichocki N."/>
            <person name="Clum A."/>
            <person name="Culley D."/>
            <person name="Crous P.W."/>
            <person name="Fauchery L."/>
            <person name="Girlanda M."/>
            <person name="Hayes R."/>
            <person name="Keri Z."/>
            <person name="LaButti K."/>
            <person name="Lipzen A."/>
            <person name="Lombard V."/>
            <person name="Magnuson J."/>
            <person name="Maillard F."/>
            <person name="Morin E."/>
            <person name="Murat C."/>
            <person name="Nolan M."/>
            <person name="Ohm R."/>
            <person name="Pangilinan J."/>
            <person name="Pereira M."/>
            <person name="Perotto S."/>
            <person name="Peter M."/>
            <person name="Riley R."/>
            <person name="Sitrit Y."/>
            <person name="Stielow B."/>
            <person name="Szollosi G."/>
            <person name="Zifcakova L."/>
            <person name="Stursova M."/>
            <person name="Spatafora J.W."/>
            <person name="Tedersoo L."/>
            <person name="Vaario L.-M."/>
            <person name="Yamada A."/>
            <person name="Yan M."/>
            <person name="Wang P."/>
            <person name="Xu J."/>
            <person name="Bruns T."/>
            <person name="Baldrian P."/>
            <person name="Vilgalys R."/>
            <person name="Henrissat B."/>
            <person name="Grigoriev I.V."/>
            <person name="Hibbett D."/>
            <person name="Nagy L.G."/>
            <person name="Martin F.M."/>
        </authorList>
    </citation>
    <scope>NUCLEOTIDE SEQUENCE</scope>
    <source>
        <strain evidence="2">BED1</strain>
    </source>
</reference>
<proteinExistence type="predicted"/>
<evidence type="ECO:0000313" key="3">
    <source>
        <dbReference type="Proteomes" id="UP001194468"/>
    </source>
</evidence>
<comment type="caution">
    <text evidence="2">The sequence shown here is derived from an EMBL/GenBank/DDBJ whole genome shotgun (WGS) entry which is preliminary data.</text>
</comment>
<feature type="compositionally biased region" description="Basic and acidic residues" evidence="1">
    <location>
        <begin position="69"/>
        <end position="78"/>
    </location>
</feature>
<accession>A0AAD4BIG3</accession>
<feature type="compositionally biased region" description="Low complexity" evidence="1">
    <location>
        <begin position="85"/>
        <end position="97"/>
    </location>
</feature>
<keyword evidence="3" id="KW-1185">Reference proteome</keyword>
<evidence type="ECO:0000313" key="2">
    <source>
        <dbReference type="EMBL" id="KAF8431819.1"/>
    </source>
</evidence>
<dbReference type="EMBL" id="WHUW01000046">
    <property type="protein sequence ID" value="KAF8431819.1"/>
    <property type="molecule type" value="Genomic_DNA"/>
</dbReference>
<dbReference type="Proteomes" id="UP001194468">
    <property type="component" value="Unassembled WGS sequence"/>
</dbReference>
<evidence type="ECO:0000256" key="1">
    <source>
        <dbReference type="SAM" id="MobiDB-lite"/>
    </source>
</evidence>
<gene>
    <name evidence="2" type="ORF">L210DRAFT_3507751</name>
</gene>
<protein>
    <submittedName>
        <fullName evidence="2">Uncharacterized protein</fullName>
    </submittedName>
</protein>
<dbReference type="AlphaFoldDB" id="A0AAD4BIG3"/>
<feature type="region of interest" description="Disordered" evidence="1">
    <location>
        <begin position="61"/>
        <end position="105"/>
    </location>
</feature>
<name>A0AAD4BIG3_BOLED</name>
<reference evidence="2" key="2">
    <citation type="journal article" date="2020" name="Nat. Commun.">
        <title>Large-scale genome sequencing of mycorrhizal fungi provides insights into the early evolution of symbiotic traits.</title>
        <authorList>
            <person name="Miyauchi S."/>
            <person name="Kiss E."/>
            <person name="Kuo A."/>
            <person name="Drula E."/>
            <person name="Kohler A."/>
            <person name="Sanchez-Garcia M."/>
            <person name="Morin E."/>
            <person name="Andreopoulos B."/>
            <person name="Barry K.W."/>
            <person name="Bonito G."/>
            <person name="Buee M."/>
            <person name="Carver A."/>
            <person name="Chen C."/>
            <person name="Cichocki N."/>
            <person name="Clum A."/>
            <person name="Culley D."/>
            <person name="Crous P.W."/>
            <person name="Fauchery L."/>
            <person name="Girlanda M."/>
            <person name="Hayes R.D."/>
            <person name="Keri Z."/>
            <person name="LaButti K."/>
            <person name="Lipzen A."/>
            <person name="Lombard V."/>
            <person name="Magnuson J."/>
            <person name="Maillard F."/>
            <person name="Murat C."/>
            <person name="Nolan M."/>
            <person name="Ohm R.A."/>
            <person name="Pangilinan J."/>
            <person name="Pereira M.F."/>
            <person name="Perotto S."/>
            <person name="Peter M."/>
            <person name="Pfister S."/>
            <person name="Riley R."/>
            <person name="Sitrit Y."/>
            <person name="Stielow J.B."/>
            <person name="Szollosi G."/>
            <person name="Zifcakova L."/>
            <person name="Stursova M."/>
            <person name="Spatafora J.W."/>
            <person name="Tedersoo L."/>
            <person name="Vaario L.M."/>
            <person name="Yamada A."/>
            <person name="Yan M."/>
            <person name="Wang P."/>
            <person name="Xu J."/>
            <person name="Bruns T."/>
            <person name="Baldrian P."/>
            <person name="Vilgalys R."/>
            <person name="Dunand C."/>
            <person name="Henrissat B."/>
            <person name="Grigoriev I.V."/>
            <person name="Hibbett D."/>
            <person name="Nagy L.G."/>
            <person name="Martin F.M."/>
        </authorList>
    </citation>
    <scope>NUCLEOTIDE SEQUENCE</scope>
    <source>
        <strain evidence="2">BED1</strain>
    </source>
</reference>
<organism evidence="2 3">
    <name type="scientific">Boletus edulis BED1</name>
    <dbReference type="NCBI Taxonomy" id="1328754"/>
    <lineage>
        <taxon>Eukaryota</taxon>
        <taxon>Fungi</taxon>
        <taxon>Dikarya</taxon>
        <taxon>Basidiomycota</taxon>
        <taxon>Agaricomycotina</taxon>
        <taxon>Agaricomycetes</taxon>
        <taxon>Agaricomycetidae</taxon>
        <taxon>Boletales</taxon>
        <taxon>Boletineae</taxon>
        <taxon>Boletaceae</taxon>
        <taxon>Boletoideae</taxon>
        <taxon>Boletus</taxon>
    </lineage>
</organism>